<dbReference type="FunFam" id="3.30.730.10:FF:000001">
    <property type="entry name" value="Ethylene-responsive transcription factor 2"/>
    <property type="match status" value="1"/>
</dbReference>
<keyword evidence="3" id="KW-0238">DNA-binding</keyword>
<evidence type="ECO:0000256" key="5">
    <source>
        <dbReference type="ARBA" id="ARBA00023242"/>
    </source>
</evidence>
<keyword evidence="4" id="KW-0804">Transcription</keyword>
<gene>
    <name evidence="9" type="ORF">HPP92_009351</name>
</gene>
<dbReference type="GO" id="GO:0005634">
    <property type="term" value="C:nucleus"/>
    <property type="evidence" value="ECO:0007669"/>
    <property type="project" value="UniProtKB-SubCell"/>
</dbReference>
<evidence type="ECO:0000259" key="8">
    <source>
        <dbReference type="PROSITE" id="PS51032"/>
    </source>
</evidence>
<sequence length="199" mass="21664">MNPPPSRPWKKGPARGKGGPQNATCEYRGVRQRTWGKWVAEIREPKKRARIWLGSFATAEEAALAYDDAARRLYGPDAHLNLPTSTPPPPSLSPATASSSTSVHSTVSTSSTSDCRRSRPGREFLLQLGVIKEEEEKGGGEAPQPPEREVPVDDFGWDALEDIRAFEEHAAVVVAGGGVDSPPYDAHEDISLPMPIWDI</sequence>
<dbReference type="PRINTS" id="PR00367">
    <property type="entry name" value="ETHRSPELEMNT"/>
</dbReference>
<dbReference type="InterPro" id="IPR001471">
    <property type="entry name" value="AP2/ERF_dom"/>
</dbReference>
<dbReference type="InterPro" id="IPR016177">
    <property type="entry name" value="DNA-bd_dom_sf"/>
</dbReference>
<comment type="subcellular location">
    <subcellularLocation>
        <location evidence="1">Nucleus</location>
    </subcellularLocation>
</comment>
<dbReference type="AlphaFoldDB" id="A0A835V8S4"/>
<evidence type="ECO:0000256" key="2">
    <source>
        <dbReference type="ARBA" id="ARBA00023015"/>
    </source>
</evidence>
<dbReference type="Gene3D" id="3.30.730.10">
    <property type="entry name" value="AP2/ERF domain"/>
    <property type="match status" value="1"/>
</dbReference>
<protein>
    <recommendedName>
        <fullName evidence="8">AP2/ERF domain-containing protein</fullName>
    </recommendedName>
</protein>
<feature type="region of interest" description="Disordered" evidence="7">
    <location>
        <begin position="76"/>
        <end position="152"/>
    </location>
</feature>
<feature type="region of interest" description="Disordered" evidence="7">
    <location>
        <begin position="1"/>
        <end position="28"/>
    </location>
</feature>
<evidence type="ECO:0000256" key="1">
    <source>
        <dbReference type="ARBA" id="ARBA00004123"/>
    </source>
</evidence>
<dbReference type="PANTHER" id="PTHR31241">
    <property type="entry name" value="DEHYDRATION-RESPONSIVE ELEMENT-BINDING PROTEIN 2C"/>
    <property type="match status" value="1"/>
</dbReference>
<reference evidence="9 10" key="1">
    <citation type="journal article" date="2020" name="Nat. Food">
        <title>A phased Vanilla planifolia genome enables genetic improvement of flavour and production.</title>
        <authorList>
            <person name="Hasing T."/>
            <person name="Tang H."/>
            <person name="Brym M."/>
            <person name="Khazi F."/>
            <person name="Huang T."/>
            <person name="Chambers A.H."/>
        </authorList>
    </citation>
    <scope>NUCLEOTIDE SEQUENCE [LARGE SCALE GENOMIC DNA]</scope>
    <source>
        <tissue evidence="9">Leaf</tissue>
    </source>
</reference>
<evidence type="ECO:0000256" key="3">
    <source>
        <dbReference type="ARBA" id="ARBA00023125"/>
    </source>
</evidence>
<comment type="similarity">
    <text evidence="6">Belongs to the AP2/ERF transcription factor family. ERF subfamily.</text>
</comment>
<evidence type="ECO:0000256" key="6">
    <source>
        <dbReference type="ARBA" id="ARBA00024343"/>
    </source>
</evidence>
<proteinExistence type="inferred from homology"/>
<evidence type="ECO:0000256" key="4">
    <source>
        <dbReference type="ARBA" id="ARBA00023163"/>
    </source>
</evidence>
<evidence type="ECO:0000313" key="9">
    <source>
        <dbReference type="EMBL" id="KAG0487256.1"/>
    </source>
</evidence>
<dbReference type="CDD" id="cd00018">
    <property type="entry name" value="AP2"/>
    <property type="match status" value="1"/>
</dbReference>
<keyword evidence="5" id="KW-0539">Nucleus</keyword>
<feature type="compositionally biased region" description="Low complexity" evidence="7">
    <location>
        <begin position="93"/>
        <end position="113"/>
    </location>
</feature>
<dbReference type="OrthoDB" id="550883at2759"/>
<evidence type="ECO:0000313" key="10">
    <source>
        <dbReference type="Proteomes" id="UP000639772"/>
    </source>
</evidence>
<dbReference type="GO" id="GO:0006950">
    <property type="term" value="P:response to stress"/>
    <property type="evidence" value="ECO:0007669"/>
    <property type="project" value="TreeGrafter"/>
</dbReference>
<dbReference type="EMBL" id="JADCNM010000004">
    <property type="protein sequence ID" value="KAG0487256.1"/>
    <property type="molecule type" value="Genomic_DNA"/>
</dbReference>
<name>A0A835V8S4_VANPL</name>
<feature type="domain" description="AP2/ERF" evidence="8">
    <location>
        <begin position="26"/>
        <end position="83"/>
    </location>
</feature>
<dbReference type="InterPro" id="IPR036955">
    <property type="entry name" value="AP2/ERF_dom_sf"/>
</dbReference>
<comment type="caution">
    <text evidence="9">The sequence shown here is derived from an EMBL/GenBank/DDBJ whole genome shotgun (WGS) entry which is preliminary data.</text>
</comment>
<dbReference type="GO" id="GO:0045893">
    <property type="term" value="P:positive regulation of DNA-templated transcription"/>
    <property type="evidence" value="ECO:0007669"/>
    <property type="project" value="TreeGrafter"/>
</dbReference>
<dbReference type="SUPFAM" id="SSF54171">
    <property type="entry name" value="DNA-binding domain"/>
    <property type="match status" value="1"/>
</dbReference>
<evidence type="ECO:0000256" key="7">
    <source>
        <dbReference type="SAM" id="MobiDB-lite"/>
    </source>
</evidence>
<dbReference type="GO" id="GO:0003700">
    <property type="term" value="F:DNA-binding transcription factor activity"/>
    <property type="evidence" value="ECO:0007669"/>
    <property type="project" value="InterPro"/>
</dbReference>
<accession>A0A835V8S4</accession>
<organism evidence="9 10">
    <name type="scientific">Vanilla planifolia</name>
    <name type="common">Vanilla</name>
    <dbReference type="NCBI Taxonomy" id="51239"/>
    <lineage>
        <taxon>Eukaryota</taxon>
        <taxon>Viridiplantae</taxon>
        <taxon>Streptophyta</taxon>
        <taxon>Embryophyta</taxon>
        <taxon>Tracheophyta</taxon>
        <taxon>Spermatophyta</taxon>
        <taxon>Magnoliopsida</taxon>
        <taxon>Liliopsida</taxon>
        <taxon>Asparagales</taxon>
        <taxon>Orchidaceae</taxon>
        <taxon>Vanilloideae</taxon>
        <taxon>Vanilleae</taxon>
        <taxon>Vanilla</taxon>
    </lineage>
</organism>
<keyword evidence="2" id="KW-0805">Transcription regulation</keyword>
<dbReference type="PROSITE" id="PS51032">
    <property type="entry name" value="AP2_ERF"/>
    <property type="match status" value="1"/>
</dbReference>
<dbReference type="Pfam" id="PF00847">
    <property type="entry name" value="AP2"/>
    <property type="match status" value="1"/>
</dbReference>
<dbReference type="Proteomes" id="UP000639772">
    <property type="component" value="Unassembled WGS sequence"/>
</dbReference>
<dbReference type="GO" id="GO:0000976">
    <property type="term" value="F:transcription cis-regulatory region binding"/>
    <property type="evidence" value="ECO:0007669"/>
    <property type="project" value="TreeGrafter"/>
</dbReference>
<dbReference type="SMART" id="SM00380">
    <property type="entry name" value="AP2"/>
    <property type="match status" value="1"/>
</dbReference>
<dbReference type="PANTHER" id="PTHR31241:SF2">
    <property type="entry name" value="DEHYDRATION-RESPONSIVE ELEMENT-BINDING PROTEIN 2F"/>
    <property type="match status" value="1"/>
</dbReference>